<protein>
    <submittedName>
        <fullName evidence="3">Pimeloyl-ACP methyl ester carboxylesterase</fullName>
    </submittedName>
</protein>
<dbReference type="InterPro" id="IPR050266">
    <property type="entry name" value="AB_hydrolase_sf"/>
</dbReference>
<evidence type="ECO:0000313" key="4">
    <source>
        <dbReference type="Proteomes" id="UP000183447"/>
    </source>
</evidence>
<reference evidence="3 4" key="1">
    <citation type="submission" date="2016-11" db="EMBL/GenBank/DDBJ databases">
        <authorList>
            <person name="Jaros S."/>
            <person name="Januszkiewicz K."/>
            <person name="Wedrychowicz H."/>
        </authorList>
    </citation>
    <scope>NUCLEOTIDE SEQUENCE [LARGE SCALE GENOMIC DNA]</scope>
    <source>
        <strain evidence="3 4">ATCC 23634</strain>
    </source>
</reference>
<keyword evidence="1" id="KW-0378">Hydrolase</keyword>
<dbReference type="SUPFAM" id="SSF53474">
    <property type="entry name" value="alpha/beta-Hydrolases"/>
    <property type="match status" value="1"/>
</dbReference>
<sequence length="288" mass="31203">MTAGDFTIRALDIDLSVRQSAGKGLPIVLVHGSGASKAVFDRQFSSPLSDLFRLVAIDLPGHGLSENSPDASHYTLGGFSRSVGAVIDALGLERALIFGWSLGGHVAIELAQSHPAIAGLMVSGAPPFGKGPISLLRAFQIHRDMLLAGKEMFTPADCERWLRMCYGPVPYPAALSDLKRTDERVRPTIAQSLRKPEGPDQKTIVEDLAVPVAFVNGGRDPIVRLSFFESFEMPTLWQGPHVIAEAGHAAFREAPETFNALLHRFAMDVTIAELRQDRAERQSARGRG</sequence>
<dbReference type="PANTHER" id="PTHR43798:SF31">
    <property type="entry name" value="AB HYDROLASE SUPERFAMILY PROTEIN YCLE"/>
    <property type="match status" value="1"/>
</dbReference>
<dbReference type="InterPro" id="IPR029058">
    <property type="entry name" value="AB_hydrolase_fold"/>
</dbReference>
<keyword evidence="4" id="KW-1185">Reference proteome</keyword>
<dbReference type="GO" id="GO:0016020">
    <property type="term" value="C:membrane"/>
    <property type="evidence" value="ECO:0007669"/>
    <property type="project" value="TreeGrafter"/>
</dbReference>
<evidence type="ECO:0000256" key="1">
    <source>
        <dbReference type="ARBA" id="ARBA00022801"/>
    </source>
</evidence>
<proteinExistence type="predicted"/>
<dbReference type="STRING" id="665118.SAMN02983003_3923"/>
<dbReference type="EMBL" id="FPKU01000004">
    <property type="protein sequence ID" value="SFZ86729.1"/>
    <property type="molecule type" value="Genomic_DNA"/>
</dbReference>
<dbReference type="PRINTS" id="PR00412">
    <property type="entry name" value="EPOXHYDRLASE"/>
</dbReference>
<dbReference type="AlphaFoldDB" id="A0A1K2I317"/>
<name>A0A1K2I317_9HYPH</name>
<dbReference type="OrthoDB" id="9804723at2"/>
<dbReference type="RefSeq" id="WP_072346671.1">
    <property type="nucleotide sequence ID" value="NZ_FPKU01000004.1"/>
</dbReference>
<dbReference type="Pfam" id="PF12697">
    <property type="entry name" value="Abhydrolase_6"/>
    <property type="match status" value="1"/>
</dbReference>
<dbReference type="InterPro" id="IPR000073">
    <property type="entry name" value="AB_hydrolase_1"/>
</dbReference>
<dbReference type="GO" id="GO:0016787">
    <property type="term" value="F:hydrolase activity"/>
    <property type="evidence" value="ECO:0007669"/>
    <property type="project" value="UniProtKB-KW"/>
</dbReference>
<dbReference type="InterPro" id="IPR000639">
    <property type="entry name" value="Epox_hydrolase-like"/>
</dbReference>
<feature type="domain" description="AB hydrolase-1" evidence="2">
    <location>
        <begin position="27"/>
        <end position="260"/>
    </location>
</feature>
<evidence type="ECO:0000259" key="2">
    <source>
        <dbReference type="Pfam" id="PF12697"/>
    </source>
</evidence>
<organism evidence="3 4">
    <name type="scientific">Devosia enhydra</name>
    <dbReference type="NCBI Taxonomy" id="665118"/>
    <lineage>
        <taxon>Bacteria</taxon>
        <taxon>Pseudomonadati</taxon>
        <taxon>Pseudomonadota</taxon>
        <taxon>Alphaproteobacteria</taxon>
        <taxon>Hyphomicrobiales</taxon>
        <taxon>Devosiaceae</taxon>
        <taxon>Devosia</taxon>
    </lineage>
</organism>
<evidence type="ECO:0000313" key="3">
    <source>
        <dbReference type="EMBL" id="SFZ86729.1"/>
    </source>
</evidence>
<gene>
    <name evidence="3" type="ORF">SAMN02983003_3923</name>
</gene>
<dbReference type="Gene3D" id="3.40.50.1820">
    <property type="entry name" value="alpha/beta hydrolase"/>
    <property type="match status" value="1"/>
</dbReference>
<dbReference type="PANTHER" id="PTHR43798">
    <property type="entry name" value="MONOACYLGLYCEROL LIPASE"/>
    <property type="match status" value="1"/>
</dbReference>
<dbReference type="PRINTS" id="PR00111">
    <property type="entry name" value="ABHYDROLASE"/>
</dbReference>
<accession>A0A1K2I317</accession>
<dbReference type="Proteomes" id="UP000183447">
    <property type="component" value="Unassembled WGS sequence"/>
</dbReference>